<dbReference type="InterPro" id="IPR050155">
    <property type="entry name" value="HAD-like_hydrolase_sf"/>
</dbReference>
<dbReference type="PANTHER" id="PTHR43434:SF3">
    <property type="entry name" value="GMP_IMP NUCLEOTIDASE YRFG"/>
    <property type="match status" value="1"/>
</dbReference>
<dbReference type="KEGG" id="tti:THITH_16075"/>
<keyword evidence="2" id="KW-1185">Reference proteome</keyword>
<dbReference type="Gene3D" id="3.40.50.1000">
    <property type="entry name" value="HAD superfamily/HAD-like"/>
    <property type="match status" value="1"/>
</dbReference>
<dbReference type="Proteomes" id="UP000005289">
    <property type="component" value="Chromosome"/>
</dbReference>
<dbReference type="PANTHER" id="PTHR43434">
    <property type="entry name" value="PHOSPHOGLYCOLATE PHOSPHATASE"/>
    <property type="match status" value="1"/>
</dbReference>
<reference evidence="1 2" key="1">
    <citation type="submission" date="2013-12" db="EMBL/GenBank/DDBJ databases">
        <authorList>
            <consortium name="DOE Joint Genome Institute"/>
            <person name="Muyzer G."/>
            <person name="Huntemann M."/>
            <person name="Han J."/>
            <person name="Chen A."/>
            <person name="Kyrpides N."/>
            <person name="Mavromatis K."/>
            <person name="Markowitz V."/>
            <person name="Palaniappan K."/>
            <person name="Ivanova N."/>
            <person name="Schaumberg A."/>
            <person name="Pati A."/>
            <person name="Liolios K."/>
            <person name="Nordberg H.P."/>
            <person name="Cantor M.N."/>
            <person name="Hua S.X."/>
            <person name="Woyke T."/>
        </authorList>
    </citation>
    <scope>NUCLEOTIDE SEQUENCE [LARGE SCALE GENOMIC DNA]</scope>
    <source>
        <strain evidence="1 2">ARh 1</strain>
    </source>
</reference>
<dbReference type="NCBIfam" id="TIGR01509">
    <property type="entry name" value="HAD-SF-IA-v3"/>
    <property type="match status" value="1"/>
</dbReference>
<dbReference type="EMBL" id="CP007029">
    <property type="protein sequence ID" value="AHE99555.1"/>
    <property type="molecule type" value="Genomic_DNA"/>
</dbReference>
<dbReference type="AlphaFoldDB" id="W0DRR5"/>
<evidence type="ECO:0000313" key="1">
    <source>
        <dbReference type="EMBL" id="AHE99555.1"/>
    </source>
</evidence>
<gene>
    <name evidence="1" type="ORF">THITH_16075</name>
</gene>
<dbReference type="SFLD" id="SFLDG01129">
    <property type="entry name" value="C1.5:_HAD__Beta-PGM__Phosphata"/>
    <property type="match status" value="1"/>
</dbReference>
<sequence>MPWAEIDTVLFDMDGTLLDLHFDNRYWRELIPDEYARLHAHEPELARQRLFAEMERIRGQLRWYCLDHWVRFTGLDLLALKVRLERHIALHPHALDVLDTLRVQGKRLVLVTNAHPEVYAFKHARTGLGNHLHRVVSAHALDCAKEEGCFWERLQTVERYDPQRSLLVDDNLAALASARAAGVEHLRGVRYPDSRGPAMQSVDFHLLESLAELLPDRRLHAYASSPV</sequence>
<organism evidence="1 2">
    <name type="scientific">Thioalkalivibrio paradoxus ARh 1</name>
    <dbReference type="NCBI Taxonomy" id="713585"/>
    <lineage>
        <taxon>Bacteria</taxon>
        <taxon>Pseudomonadati</taxon>
        <taxon>Pseudomonadota</taxon>
        <taxon>Gammaproteobacteria</taxon>
        <taxon>Chromatiales</taxon>
        <taxon>Ectothiorhodospiraceae</taxon>
        <taxon>Thioalkalivibrio</taxon>
    </lineage>
</organism>
<name>W0DRR5_9GAMM</name>
<accession>W0DRR5</accession>
<dbReference type="InterPro" id="IPR023214">
    <property type="entry name" value="HAD_sf"/>
</dbReference>
<dbReference type="SUPFAM" id="SSF56784">
    <property type="entry name" value="HAD-like"/>
    <property type="match status" value="1"/>
</dbReference>
<dbReference type="GO" id="GO:0006281">
    <property type="term" value="P:DNA repair"/>
    <property type="evidence" value="ECO:0007669"/>
    <property type="project" value="TreeGrafter"/>
</dbReference>
<protein>
    <submittedName>
        <fullName evidence="1">Haloacid dehalogenase</fullName>
    </submittedName>
</protein>
<dbReference type="InterPro" id="IPR036412">
    <property type="entry name" value="HAD-like_sf"/>
</dbReference>
<dbReference type="InterPro" id="IPR006439">
    <property type="entry name" value="HAD-SF_hydro_IA"/>
</dbReference>
<dbReference type="SFLD" id="SFLDS00003">
    <property type="entry name" value="Haloacid_Dehalogenase"/>
    <property type="match status" value="1"/>
</dbReference>
<dbReference type="GO" id="GO:0005829">
    <property type="term" value="C:cytosol"/>
    <property type="evidence" value="ECO:0007669"/>
    <property type="project" value="TreeGrafter"/>
</dbReference>
<dbReference type="Pfam" id="PF00702">
    <property type="entry name" value="Hydrolase"/>
    <property type="match status" value="1"/>
</dbReference>
<dbReference type="GO" id="GO:0008967">
    <property type="term" value="F:phosphoglycolate phosphatase activity"/>
    <property type="evidence" value="ECO:0007669"/>
    <property type="project" value="TreeGrafter"/>
</dbReference>
<dbReference type="STRING" id="713585.THITH_16075"/>
<proteinExistence type="predicted"/>
<evidence type="ECO:0000313" key="2">
    <source>
        <dbReference type="Proteomes" id="UP000005289"/>
    </source>
</evidence>
<dbReference type="HOGENOM" id="CLU_106706_0_0_6"/>